<keyword evidence="3" id="KW-1185">Reference proteome</keyword>
<proteinExistence type="predicted"/>
<dbReference type="RefSeq" id="WP_062698832.1">
    <property type="nucleotide sequence ID" value="NZ_LLZG01000019.1"/>
</dbReference>
<dbReference type="Proteomes" id="UP000053923">
    <property type="component" value="Unassembled WGS sequence"/>
</dbReference>
<feature type="transmembrane region" description="Helical" evidence="1">
    <location>
        <begin position="130"/>
        <end position="152"/>
    </location>
</feature>
<gene>
    <name evidence="2" type="ORF">ADL12_04835</name>
</gene>
<dbReference type="EMBL" id="LLZG01000019">
    <property type="protein sequence ID" value="KUL44877.1"/>
    <property type="molecule type" value="Genomic_DNA"/>
</dbReference>
<evidence type="ECO:0000256" key="1">
    <source>
        <dbReference type="SAM" id="Phobius"/>
    </source>
</evidence>
<sequence>MKLSRPARRASLVVHVVASASWLGLTLGLLALAITAATTGSAVTVEASVRAMKLFADWLLLPLAFLTLVSGLVLSLGTQWGLARHRWVYIKFWLTLATTTATTFALRPGLSSTVATVAASEPLPDATDLMMGPIVSLSAYVFMTVISILKPWGLTRRGRRLRTASARTPVATSGPARQTA</sequence>
<evidence type="ECO:0008006" key="4">
    <source>
        <dbReference type="Google" id="ProtNLM"/>
    </source>
</evidence>
<feature type="transmembrane region" description="Helical" evidence="1">
    <location>
        <begin position="88"/>
        <end position="110"/>
    </location>
</feature>
<evidence type="ECO:0000313" key="3">
    <source>
        <dbReference type="Proteomes" id="UP000053923"/>
    </source>
</evidence>
<protein>
    <recommendedName>
        <fullName evidence="4">DUF2269 domain-containing protein</fullName>
    </recommendedName>
</protein>
<feature type="transmembrane region" description="Helical" evidence="1">
    <location>
        <begin position="58"/>
        <end position="76"/>
    </location>
</feature>
<dbReference type="OrthoDB" id="8082651at2"/>
<dbReference type="AlphaFoldDB" id="A0A0X3VKH4"/>
<keyword evidence="1" id="KW-0472">Membrane</keyword>
<accession>A0A0X3VKH4</accession>
<comment type="caution">
    <text evidence="2">The sequence shown here is derived from an EMBL/GenBank/DDBJ whole genome shotgun (WGS) entry which is preliminary data.</text>
</comment>
<keyword evidence="1" id="KW-0812">Transmembrane</keyword>
<evidence type="ECO:0000313" key="2">
    <source>
        <dbReference type="EMBL" id="KUL44877.1"/>
    </source>
</evidence>
<reference evidence="3" key="1">
    <citation type="submission" date="2015-10" db="EMBL/GenBank/DDBJ databases">
        <authorList>
            <person name="Ju K.-S."/>
            <person name="Doroghazi J.R."/>
            <person name="Metcalf W.W."/>
        </authorList>
    </citation>
    <scope>NUCLEOTIDE SEQUENCE [LARGE SCALE GENOMIC DNA]</scope>
    <source>
        <strain evidence="3">NRRL 3151</strain>
    </source>
</reference>
<organism evidence="2 3">
    <name type="scientific">Streptomyces regalis</name>
    <dbReference type="NCBI Taxonomy" id="68262"/>
    <lineage>
        <taxon>Bacteria</taxon>
        <taxon>Bacillati</taxon>
        <taxon>Actinomycetota</taxon>
        <taxon>Actinomycetes</taxon>
        <taxon>Kitasatosporales</taxon>
        <taxon>Streptomycetaceae</taxon>
        <taxon>Streptomyces</taxon>
    </lineage>
</organism>
<name>A0A0X3VKH4_9ACTN</name>
<feature type="transmembrane region" description="Helical" evidence="1">
    <location>
        <begin position="12"/>
        <end position="38"/>
    </location>
</feature>
<keyword evidence="1" id="KW-1133">Transmembrane helix</keyword>